<name>A0A845SF18_9PROT</name>
<keyword evidence="3" id="KW-0479">Metal-binding</keyword>
<keyword evidence="5" id="KW-0408">Iron</keyword>
<dbReference type="CDD" id="cd01042">
    <property type="entry name" value="DMQH"/>
    <property type="match status" value="1"/>
</dbReference>
<evidence type="ECO:0000256" key="1">
    <source>
        <dbReference type="ARBA" id="ARBA00004749"/>
    </source>
</evidence>
<dbReference type="EMBL" id="RGET01000148">
    <property type="protein sequence ID" value="NBN88507.1"/>
    <property type="molecule type" value="Genomic_DNA"/>
</dbReference>
<dbReference type="GO" id="GO:0008682">
    <property type="term" value="F:3-demethoxyubiquinol 3-hydroxylase activity"/>
    <property type="evidence" value="ECO:0007669"/>
    <property type="project" value="TreeGrafter"/>
</dbReference>
<evidence type="ECO:0000256" key="3">
    <source>
        <dbReference type="ARBA" id="ARBA00022723"/>
    </source>
</evidence>
<comment type="caution">
    <text evidence="10">The sequence shown here is derived from an EMBL/GenBank/DDBJ whole genome shotgun (WGS) entry which is preliminary data.</text>
</comment>
<keyword evidence="6" id="KW-0503">Monooxygenase</keyword>
<reference evidence="10 11" key="1">
    <citation type="submission" date="2018-10" db="EMBL/GenBank/DDBJ databases">
        <title>Iterative Subtractive Binning of Freshwater Chronoseries Metagenomes Recovers Nearly Complete Genomes from over Four Hundred Novel Species.</title>
        <authorList>
            <person name="Rodriguez-R L.M."/>
            <person name="Tsementzi D."/>
            <person name="Luo C."/>
            <person name="Konstantinidis K.T."/>
        </authorList>
    </citation>
    <scope>NUCLEOTIDE SEQUENCE [LARGE SCALE GENOMIC DNA]</scope>
    <source>
        <strain evidence="10">WB7_2B_003</strain>
        <strain evidence="8">WB7_6_001</strain>
        <strain evidence="9">WB8_2A_004</strain>
    </source>
</reference>
<sequence>MDKKEQQIAEMIRVNHAGERGAIKIYEGQLKALQIFNKDPELQNAIKDMRDHELEHLQFFENQIIERKIRPTALLPLWDILGTALGFGTALLGKKATALCTSAVEEVIGGHYGEQIDILSKEYKEEKELKEKFIKFREEELEHKNTAEGLGANNDGLYSILDTVIKNSSKLAIAISKKY</sequence>
<dbReference type="EMBL" id="RGGN01000129">
    <property type="protein sequence ID" value="NCU63135.1"/>
    <property type="molecule type" value="Genomic_DNA"/>
</dbReference>
<dbReference type="EMBL" id="RGOB01000002">
    <property type="protein sequence ID" value="NCU52712.1"/>
    <property type="molecule type" value="Genomic_DNA"/>
</dbReference>
<evidence type="ECO:0000256" key="6">
    <source>
        <dbReference type="ARBA" id="ARBA00023033"/>
    </source>
</evidence>
<evidence type="ECO:0000313" key="9">
    <source>
        <dbReference type="EMBL" id="NCU52712.1"/>
    </source>
</evidence>
<dbReference type="SUPFAM" id="SSF47240">
    <property type="entry name" value="Ferritin-like"/>
    <property type="match status" value="1"/>
</dbReference>
<evidence type="ECO:0000256" key="7">
    <source>
        <dbReference type="ARBA" id="ARBA00023136"/>
    </source>
</evidence>
<keyword evidence="2" id="KW-0831">Ubiquinone biosynthesis</keyword>
<accession>A0A845SF18</accession>
<gene>
    <name evidence="8" type="ORF">EBV32_05430</name>
    <name evidence="10" type="ORF">EBV78_03490</name>
    <name evidence="9" type="ORF">EBX74_00135</name>
</gene>
<dbReference type="Proteomes" id="UP000713222">
    <property type="component" value="Unassembled WGS sequence"/>
</dbReference>
<organism evidence="10 11">
    <name type="scientific">Candidatus Fonsibacter lacus</name>
    <dbReference type="NCBI Taxonomy" id="2576439"/>
    <lineage>
        <taxon>Bacteria</taxon>
        <taxon>Pseudomonadati</taxon>
        <taxon>Pseudomonadota</taxon>
        <taxon>Alphaproteobacteria</taxon>
        <taxon>Candidatus Pelagibacterales</taxon>
        <taxon>Candidatus Pelagibacterales incertae sedis</taxon>
        <taxon>Candidatus Fonsibacter</taxon>
    </lineage>
</organism>
<evidence type="ECO:0000313" key="11">
    <source>
        <dbReference type="Proteomes" id="UP000572953"/>
    </source>
</evidence>
<protein>
    <submittedName>
        <fullName evidence="10">Demethoxyubiquinone hydroxylase family protein</fullName>
    </submittedName>
</protein>
<evidence type="ECO:0000256" key="4">
    <source>
        <dbReference type="ARBA" id="ARBA00023002"/>
    </source>
</evidence>
<dbReference type="Proteomes" id="UP000572953">
    <property type="component" value="Unassembled WGS sequence"/>
</dbReference>
<dbReference type="Pfam" id="PF03232">
    <property type="entry name" value="COQ7"/>
    <property type="match status" value="1"/>
</dbReference>
<dbReference type="PANTHER" id="PTHR11237">
    <property type="entry name" value="COENZYME Q10 BIOSYNTHESIS PROTEIN 7"/>
    <property type="match status" value="1"/>
</dbReference>
<dbReference type="InterPro" id="IPR009078">
    <property type="entry name" value="Ferritin-like_SF"/>
</dbReference>
<dbReference type="GO" id="GO:0006744">
    <property type="term" value="P:ubiquinone biosynthetic process"/>
    <property type="evidence" value="ECO:0007669"/>
    <property type="project" value="UniProtKB-KW"/>
</dbReference>
<proteinExistence type="predicted"/>
<dbReference type="GO" id="GO:0046872">
    <property type="term" value="F:metal ion binding"/>
    <property type="evidence" value="ECO:0007669"/>
    <property type="project" value="UniProtKB-KW"/>
</dbReference>
<dbReference type="PANTHER" id="PTHR11237:SF4">
    <property type="entry name" value="5-DEMETHOXYUBIQUINONE HYDROXYLASE, MITOCHONDRIAL"/>
    <property type="match status" value="1"/>
</dbReference>
<keyword evidence="10" id="KW-0830">Ubiquinone</keyword>
<dbReference type="AlphaFoldDB" id="A0A845SF18"/>
<keyword evidence="4" id="KW-0560">Oxidoreductase</keyword>
<evidence type="ECO:0000313" key="8">
    <source>
        <dbReference type="EMBL" id="NBN88507.1"/>
    </source>
</evidence>
<keyword evidence="7" id="KW-0472">Membrane</keyword>
<evidence type="ECO:0000256" key="2">
    <source>
        <dbReference type="ARBA" id="ARBA00022688"/>
    </source>
</evidence>
<evidence type="ECO:0000256" key="5">
    <source>
        <dbReference type="ARBA" id="ARBA00023004"/>
    </source>
</evidence>
<dbReference type="Proteomes" id="UP000747791">
    <property type="component" value="Unassembled WGS sequence"/>
</dbReference>
<dbReference type="InterPro" id="IPR011566">
    <property type="entry name" value="Ubq_synth_Coq7"/>
</dbReference>
<evidence type="ECO:0000313" key="10">
    <source>
        <dbReference type="EMBL" id="NCU63135.1"/>
    </source>
</evidence>
<comment type="pathway">
    <text evidence="1">Cofactor biosynthesis; ubiquinone biosynthesis.</text>
</comment>